<proteinExistence type="predicted"/>
<dbReference type="SUPFAM" id="SSF52540">
    <property type="entry name" value="P-loop containing nucleoside triphosphate hydrolases"/>
    <property type="match status" value="1"/>
</dbReference>
<comment type="caution">
    <text evidence="3">The sequence shown here is derived from an EMBL/GenBank/DDBJ whole genome shotgun (WGS) entry which is preliminary data.</text>
</comment>
<protein>
    <recommendedName>
        <fullName evidence="2">Helicase C-terminal domain-containing protein</fullName>
    </recommendedName>
</protein>
<dbReference type="PANTHER" id="PTHR47962:SF5">
    <property type="entry name" value="ATP-DEPENDENT HELICASE LHR-RELATED"/>
    <property type="match status" value="1"/>
</dbReference>
<accession>A0A147EI98</accession>
<feature type="domain" description="Helicase C-terminal" evidence="2">
    <location>
        <begin position="32"/>
        <end position="209"/>
    </location>
</feature>
<evidence type="ECO:0000313" key="4">
    <source>
        <dbReference type="Proteomes" id="UP000075025"/>
    </source>
</evidence>
<dbReference type="PATRIC" id="fig|2033.6.peg.1873"/>
<feature type="non-terminal residue" evidence="3">
    <location>
        <position position="1"/>
    </location>
</feature>
<organism evidence="3 4">
    <name type="scientific">Microbacterium testaceum</name>
    <name type="common">Aureobacterium testaceum</name>
    <name type="synonym">Brevibacterium testaceum</name>
    <dbReference type="NCBI Taxonomy" id="2033"/>
    <lineage>
        <taxon>Bacteria</taxon>
        <taxon>Bacillati</taxon>
        <taxon>Actinomycetota</taxon>
        <taxon>Actinomycetes</taxon>
        <taxon>Micrococcales</taxon>
        <taxon>Microbacteriaceae</taxon>
        <taxon>Microbacterium</taxon>
    </lineage>
</organism>
<dbReference type="Pfam" id="PF00271">
    <property type="entry name" value="Helicase_C"/>
    <property type="match status" value="1"/>
</dbReference>
<feature type="non-terminal residue" evidence="3">
    <location>
        <position position="260"/>
    </location>
</feature>
<dbReference type="InterPro" id="IPR052511">
    <property type="entry name" value="ATP-dep_Helicase"/>
</dbReference>
<dbReference type="InterPro" id="IPR045628">
    <property type="entry name" value="Lhr_WH_dom"/>
</dbReference>
<dbReference type="AlphaFoldDB" id="A0A147EI98"/>
<dbReference type="RefSeq" id="WP_275934694.1">
    <property type="nucleotide sequence ID" value="NZ_LDRT01000252.1"/>
</dbReference>
<dbReference type="InterPro" id="IPR001650">
    <property type="entry name" value="Helicase_C-like"/>
</dbReference>
<dbReference type="SMART" id="SM00490">
    <property type="entry name" value="HELICc"/>
    <property type="match status" value="1"/>
</dbReference>
<evidence type="ECO:0000313" key="3">
    <source>
        <dbReference type="EMBL" id="KTR84170.1"/>
    </source>
</evidence>
<dbReference type="Gene3D" id="3.40.50.300">
    <property type="entry name" value="P-loop containing nucleotide triphosphate hydrolases"/>
    <property type="match status" value="1"/>
</dbReference>
<dbReference type="Proteomes" id="UP000075025">
    <property type="component" value="Unassembled WGS sequence"/>
</dbReference>
<evidence type="ECO:0000256" key="1">
    <source>
        <dbReference type="SAM" id="MobiDB-lite"/>
    </source>
</evidence>
<dbReference type="PANTHER" id="PTHR47962">
    <property type="entry name" value="ATP-DEPENDENT HELICASE LHR-RELATED-RELATED"/>
    <property type="match status" value="1"/>
</dbReference>
<name>A0A147EI98_MICTE</name>
<feature type="region of interest" description="Disordered" evidence="1">
    <location>
        <begin position="1"/>
        <end position="23"/>
    </location>
</feature>
<reference evidence="3 4" key="1">
    <citation type="journal article" date="2016" name="Front. Microbiol.">
        <title>Genomic Resource of Rice Seed Associated Bacteria.</title>
        <authorList>
            <person name="Midha S."/>
            <person name="Bansal K."/>
            <person name="Sharma S."/>
            <person name="Kumar N."/>
            <person name="Patil P.P."/>
            <person name="Chaudhry V."/>
            <person name="Patil P.B."/>
        </authorList>
    </citation>
    <scope>NUCLEOTIDE SEQUENCE [LARGE SCALE GENOMIC DNA]</scope>
    <source>
        <strain evidence="3 4">NS220</strain>
    </source>
</reference>
<dbReference type="PROSITE" id="PS51194">
    <property type="entry name" value="HELICASE_CTER"/>
    <property type="match status" value="1"/>
</dbReference>
<evidence type="ECO:0000259" key="2">
    <source>
        <dbReference type="PROSITE" id="PS51194"/>
    </source>
</evidence>
<gene>
    <name evidence="3" type="ORF">NS220_18885</name>
</gene>
<sequence length="260" mass="27703">PGSPAPDEATDGEWFSERPESTEMAGSVWPHVEEAIVDRILERRSTIVFANSRRLAERLTGRLNEIYAERVGIDVPEPTVPAAMMAQAGSSAGVSAILAKAHHGSVSKEQRAQVEDELKSGALRCVVATSSLELGIDMGAVDLVIQVEAPPSAASGLQRVGRAGHQVGEVSRAALFPKHRSDVLHTAVVTERMLAGKIEAIAVPQNPLDILAQQTVAAAALGSIDVEEWFDTVKRSAPFRSLPRSAYEANPHLTPARSPS</sequence>
<dbReference type="GO" id="GO:0003677">
    <property type="term" value="F:DNA binding"/>
    <property type="evidence" value="ECO:0007669"/>
    <property type="project" value="TreeGrafter"/>
</dbReference>
<dbReference type="GO" id="GO:0016887">
    <property type="term" value="F:ATP hydrolysis activity"/>
    <property type="evidence" value="ECO:0007669"/>
    <property type="project" value="TreeGrafter"/>
</dbReference>
<dbReference type="EMBL" id="LDRT01000252">
    <property type="protein sequence ID" value="KTR84170.1"/>
    <property type="molecule type" value="Genomic_DNA"/>
</dbReference>
<dbReference type="InterPro" id="IPR027417">
    <property type="entry name" value="P-loop_NTPase"/>
</dbReference>
<dbReference type="Pfam" id="PF19306">
    <property type="entry name" value="WHD_Lhr"/>
    <property type="match status" value="1"/>
</dbReference>